<evidence type="ECO:0000313" key="1">
    <source>
        <dbReference type="EMBL" id="MDN3568635.1"/>
    </source>
</evidence>
<feature type="non-terminal residue" evidence="1">
    <location>
        <position position="1"/>
    </location>
</feature>
<sequence length="64" mass="6601">KVDNTACKFVKQEFCLNNNILWGGPGGSADRAIGSSGVAAVPRHAADLTGSLRKIAASAESCRI</sequence>
<dbReference type="Proteomes" id="UP001529369">
    <property type="component" value="Unassembled WGS sequence"/>
</dbReference>
<dbReference type="EMBL" id="JAUFPN010000298">
    <property type="protein sequence ID" value="MDN3568635.1"/>
    <property type="molecule type" value="Genomic_DNA"/>
</dbReference>
<dbReference type="RefSeq" id="WP_290320740.1">
    <property type="nucleotide sequence ID" value="NZ_JAUFPN010000298.1"/>
</dbReference>
<keyword evidence="2" id="KW-1185">Reference proteome</keyword>
<evidence type="ECO:0000313" key="2">
    <source>
        <dbReference type="Proteomes" id="UP001529369"/>
    </source>
</evidence>
<name>A0ABT8AFY1_9PROT</name>
<comment type="caution">
    <text evidence="1">The sequence shown here is derived from an EMBL/GenBank/DDBJ whole genome shotgun (WGS) entry which is preliminary data.</text>
</comment>
<accession>A0ABT8AFY1</accession>
<gene>
    <name evidence="1" type="ORF">QWZ14_30035</name>
</gene>
<protein>
    <submittedName>
        <fullName evidence="1">Uncharacterized protein</fullName>
    </submittedName>
</protein>
<proteinExistence type="predicted"/>
<reference evidence="2" key="1">
    <citation type="journal article" date="2019" name="Int. J. Syst. Evol. Microbiol.">
        <title>The Global Catalogue of Microorganisms (GCM) 10K type strain sequencing project: providing services to taxonomists for standard genome sequencing and annotation.</title>
        <authorList>
            <consortium name="The Broad Institute Genomics Platform"/>
            <consortium name="The Broad Institute Genome Sequencing Center for Infectious Disease"/>
            <person name="Wu L."/>
            <person name="Ma J."/>
        </authorList>
    </citation>
    <scope>NUCLEOTIDE SEQUENCE [LARGE SCALE GENOMIC DNA]</scope>
    <source>
        <strain evidence="2">CECT 7131</strain>
    </source>
</reference>
<organism evidence="1 2">
    <name type="scientific">Paeniroseomonas aquatica</name>
    <dbReference type="NCBI Taxonomy" id="373043"/>
    <lineage>
        <taxon>Bacteria</taxon>
        <taxon>Pseudomonadati</taxon>
        <taxon>Pseudomonadota</taxon>
        <taxon>Alphaproteobacteria</taxon>
        <taxon>Acetobacterales</taxon>
        <taxon>Acetobacteraceae</taxon>
        <taxon>Paeniroseomonas</taxon>
    </lineage>
</organism>